<dbReference type="RefSeq" id="WP_272437714.1">
    <property type="nucleotide sequence ID" value="NZ_JAMQKB010000023.1"/>
</dbReference>
<organism evidence="1 2">
    <name type="scientific">Terrihalobacillus insolitus</name>
    <dbReference type="NCBI Taxonomy" id="2950438"/>
    <lineage>
        <taxon>Bacteria</taxon>
        <taxon>Bacillati</taxon>
        <taxon>Bacillota</taxon>
        <taxon>Bacilli</taxon>
        <taxon>Bacillales</taxon>
        <taxon>Bacillaceae</taxon>
        <taxon>Terrihalobacillus</taxon>
    </lineage>
</organism>
<protein>
    <submittedName>
        <fullName evidence="1">Uncharacterized protein</fullName>
    </submittedName>
</protein>
<dbReference type="EMBL" id="JAMQKB010000023">
    <property type="protein sequence ID" value="MDC3425895.1"/>
    <property type="molecule type" value="Genomic_DNA"/>
</dbReference>
<dbReference type="Proteomes" id="UP001145050">
    <property type="component" value="Unassembled WGS sequence"/>
</dbReference>
<reference evidence="1" key="1">
    <citation type="submission" date="2022-06" db="EMBL/GenBank/DDBJ databases">
        <title>Aquibacillus sp. a new bacterium isolated from soil saline samples.</title>
        <authorList>
            <person name="Galisteo C."/>
            <person name="De La Haba R."/>
            <person name="Sanchez-Porro C."/>
            <person name="Ventosa A."/>
        </authorList>
    </citation>
    <scope>NUCLEOTIDE SEQUENCE</scope>
    <source>
        <strain evidence="1">3ASR75-11</strain>
    </source>
</reference>
<evidence type="ECO:0000313" key="2">
    <source>
        <dbReference type="Proteomes" id="UP001145050"/>
    </source>
</evidence>
<keyword evidence="2" id="KW-1185">Reference proteome</keyword>
<proteinExistence type="predicted"/>
<accession>A0A9X3WUK7</accession>
<gene>
    <name evidence="1" type="ORF">NC797_15410</name>
</gene>
<evidence type="ECO:0000313" key="1">
    <source>
        <dbReference type="EMBL" id="MDC3425895.1"/>
    </source>
</evidence>
<name>A0A9X3WUK7_9BACI</name>
<comment type="caution">
    <text evidence="1">The sequence shown here is derived from an EMBL/GenBank/DDBJ whole genome shotgun (WGS) entry which is preliminary data.</text>
</comment>
<sequence length="139" mass="15365">MMHNNFYNQQAQIPMNYQYPEHLHNHFNDIYNTCVAHMKKKVKIVTVDQQVYQGTIDNVDNNHVYLLLDNGYREEPSNYDERGYGYGSPGYGYGYGTPGYGYGYGSPGFGYGHGFGPGYGGGLGSAILPLATLATVSAL</sequence>
<dbReference type="AlphaFoldDB" id="A0A9X3WUK7"/>